<name>A0ACB7S956_HYAAI</name>
<dbReference type="Proteomes" id="UP000821845">
    <property type="component" value="Chromosome 5"/>
</dbReference>
<sequence length="2339" mass="251711">MYTEGRPVAGPDRRCCAFLGRLPPMCLTRPTNCISCAPSTPPVFLISDDSSHHLNHLHQCHRLELWQGTEACSPDGKRPPSAGLQSLPQSPTGVGVPLRNGMGMSSEEHMAGPFCQEDWADDQLLWRSLPTSVGVSGVTDGSHGFPDDEYMAGPTFGVGMSASYYGGRRPHSRHLSSKVEMVYSLLSMLGTHDKEDLSRTLLTMSGSQESCLAMRQSGCLPLLIQLLHGSDQPQEGDSQESQAEQRRVVRELRLRASQALHNVVHAHPDDRQSRREARVLRLLEQIRDFCDYLHDLEACIAEPNQNEPGDQHPGSAIAALMKLSFDEEHRHAMCQLGGLQAIAELIQVDQTSHGNTADPSCVTLRRYAGMALTNLTFGDGTNKALLCSMKGFMRALVSQLHSPSEDLRQVTASVLRNLSWRADSGSRETLREVGAVPLLMEASMEARKEATLKSILSALWNLSAHCTANKVDICNVEGALAFLVGTLTYRSPSKTLAVVENGGGILRNVSSYVALQEQHRQTLRAHSCLQILLKQLKSPSLTVVSNACGTLWNLSAHCAQDQRALWEMGAVSMLRNLINSKHKMIAMGSSAALKNLLTAATELKLADCDGCNNNKDDNDNESLPSLAVRKRKALETELDASLSETCDNIDSPRASPTGDPRFGFDFHQPDILERFHTYLPGRMYRSIGGERDVPRSDSRDSIGSTQSEPTHLRPPQSVFSRQRRRGRQLLERYGRGGDFGTLNLALVNPYFPHHSLEEEDAEALNGNDLEEPLNQTSSDRNGFVKGPMWRDPSECARRRLDDSLEEDDEEDVEDGEEDDLEVDACRNGVDSAGLRHLHGMKPLERSRREVQEIQRIFERAQSPQTSLRGLHVQCANDTVILTDLGSLEDISDVVVSSVSKQELDAEDKEEDECLSDEDLLSPPPQDEQDEAAEAGHSDAHFGAMHGQQSSFTFGSSTKGSGIPVKDSLSKLPPRKDAAVTTTWATRPSSIPQRSTSLVQPSAVNEGPERHSGGGVQSSELMDTTPGTPEALEQAHSDPCTAAVSHRQTSREAGGHPGTMHPSQACCQQQQQAVAPMANRKPAGHCCSFAHSTPAPSLHEYIYGKKRGGPKPPVAVKPLQLQQNSMPDLEQSECSQAEAPQPLVLGSSSSSSATKIPQSGRPSLVAAPKVFRSNANPPALPQSFTGTTGTSGTSQHASSSMCHSEPGPSTSRTSATDEPTMSFREKIERFNQPQRDSSCVPQRNFGYQNKTRKTECNLGMASSLTQNDRNIPEEKGKKDERAQEKLQSQPAKPIDDDMEMRSAAEPRSTSLLSSSSTSSSTLKAPLSVQHVQPVINGTVARLFDEEVPAITLNAGNAALEARSLRPDIDDEMMQSTTSLMSDLEAAKPPSVMGDLLSMSMTSSGLSEDISSNGKGGKAPKRGRVPETVRRALGASMESPFSDCDLLDYVGPPSAMGSIENLSIRSRSGQSDDLNNVNPPSTMDDLSMSGSCMSLNSIPSDDDANSQSSPLVPEPSPRRTSKRGSDMSERLNAAANMAQVYSRELNSLVNGSMKSSSGTSEMLEHVQPPSVYQDMNEVTFEDMTEMGSDGFASDVEFDGELMHDDDMPLTSTTETLRPPAVSSLQKEEQFGDSTENLASTSADIEPLESDEHFSSPAHHSSSFSRSSPSRKIECPTIDVDRPSLLGMPVKQARERFYDVFCQRKGDETVDDETFSLISNDSDRENIDDGTQPELHEKAESTSRPPSSRGPRIVKPINRETIRQLQDKKDQERAGSSPPVVRRRESLPSRVGAKRTGSPKQSTSPNPSPIKHTKASALRASQNQRSSSEGSRQVKSTSPQRFVRTAPSSPGKTLSERPGLRAPRVQTRTITTGAASSQVHRPAGRPKSLEQEVRTTTATDSSEASQAPPPLVRQGTFTKESPTDPMASVTAGADSKPCKSVTQNVASTSSGRSSTHSSPQHSSRRPAKSASAPSVPANSSRSSSSSGAVQKRRTIPQSPSSHSLGGDDKKGPYVRSLSSGGFLATSAQVQKSGSAASLNSQSSSGSAALPRGRAPAPPRKDSVPSKLSSLWKRKGSSPPATAKVGNSAKPSTKATAKSESCKTTGRGEPNGPSVTIKQPQQPVICRSSTYEKLTDVGVDVDSDLETSSKAHLHMPNSTQQQQQSLNRSSVPPAQPAKAVRPTNFWKKLAEPSSSPVSSSQSSTKTVMSFAASTKRAFGGANRKISDVSASPVVSPSLLPSGKESCRPTVLALRLNSPVAAAPPSQPSLHSPVLCSPMSQLGAVALSPTADSKGSSPASAVVSPFNYKPRTPTTPGGTRSLIPAPVKLAGTPRCAGEQELQVK</sequence>
<organism evidence="1 2">
    <name type="scientific">Hyalomma asiaticum</name>
    <name type="common">Tick</name>
    <dbReference type="NCBI Taxonomy" id="266040"/>
    <lineage>
        <taxon>Eukaryota</taxon>
        <taxon>Metazoa</taxon>
        <taxon>Ecdysozoa</taxon>
        <taxon>Arthropoda</taxon>
        <taxon>Chelicerata</taxon>
        <taxon>Arachnida</taxon>
        <taxon>Acari</taxon>
        <taxon>Parasitiformes</taxon>
        <taxon>Ixodida</taxon>
        <taxon>Ixodoidea</taxon>
        <taxon>Ixodidae</taxon>
        <taxon>Hyalomminae</taxon>
        <taxon>Hyalomma</taxon>
    </lineage>
</organism>
<evidence type="ECO:0000313" key="2">
    <source>
        <dbReference type="Proteomes" id="UP000821845"/>
    </source>
</evidence>
<keyword evidence="2" id="KW-1185">Reference proteome</keyword>
<protein>
    <submittedName>
        <fullName evidence="1">Uncharacterized protein</fullName>
    </submittedName>
</protein>
<comment type="caution">
    <text evidence="1">The sequence shown here is derived from an EMBL/GenBank/DDBJ whole genome shotgun (WGS) entry which is preliminary data.</text>
</comment>
<dbReference type="EMBL" id="CM023485">
    <property type="protein sequence ID" value="KAH6930581.1"/>
    <property type="molecule type" value="Genomic_DNA"/>
</dbReference>
<accession>A0ACB7S956</accession>
<reference evidence="1" key="1">
    <citation type="submission" date="2020-05" db="EMBL/GenBank/DDBJ databases">
        <title>Large-scale comparative analyses of tick genomes elucidate their genetic diversity and vector capacities.</title>
        <authorList>
            <person name="Jia N."/>
            <person name="Wang J."/>
            <person name="Shi W."/>
            <person name="Du L."/>
            <person name="Sun Y."/>
            <person name="Zhan W."/>
            <person name="Jiang J."/>
            <person name="Wang Q."/>
            <person name="Zhang B."/>
            <person name="Ji P."/>
            <person name="Sakyi L.B."/>
            <person name="Cui X."/>
            <person name="Yuan T."/>
            <person name="Jiang B."/>
            <person name="Yang W."/>
            <person name="Lam T.T.-Y."/>
            <person name="Chang Q."/>
            <person name="Ding S."/>
            <person name="Wang X."/>
            <person name="Zhu J."/>
            <person name="Ruan X."/>
            <person name="Zhao L."/>
            <person name="Wei J."/>
            <person name="Que T."/>
            <person name="Du C."/>
            <person name="Cheng J."/>
            <person name="Dai P."/>
            <person name="Han X."/>
            <person name="Huang E."/>
            <person name="Gao Y."/>
            <person name="Liu J."/>
            <person name="Shao H."/>
            <person name="Ye R."/>
            <person name="Li L."/>
            <person name="Wei W."/>
            <person name="Wang X."/>
            <person name="Wang C."/>
            <person name="Yang T."/>
            <person name="Huo Q."/>
            <person name="Li W."/>
            <person name="Guo W."/>
            <person name="Chen H."/>
            <person name="Zhou L."/>
            <person name="Ni X."/>
            <person name="Tian J."/>
            <person name="Zhou Y."/>
            <person name="Sheng Y."/>
            <person name="Liu T."/>
            <person name="Pan Y."/>
            <person name="Xia L."/>
            <person name="Li J."/>
            <person name="Zhao F."/>
            <person name="Cao W."/>
        </authorList>
    </citation>
    <scope>NUCLEOTIDE SEQUENCE</scope>
    <source>
        <strain evidence="1">Hyas-2018</strain>
    </source>
</reference>
<proteinExistence type="predicted"/>
<evidence type="ECO:0000313" key="1">
    <source>
        <dbReference type="EMBL" id="KAH6930581.1"/>
    </source>
</evidence>
<gene>
    <name evidence="1" type="ORF">HPB50_014747</name>
</gene>